<dbReference type="Pfam" id="PF03186">
    <property type="entry name" value="CobD_Cbib"/>
    <property type="match status" value="1"/>
</dbReference>
<evidence type="ECO:0000256" key="5">
    <source>
        <dbReference type="ARBA" id="ARBA00022573"/>
    </source>
</evidence>
<gene>
    <name evidence="9 10" type="primary">cobD</name>
    <name evidence="10" type="ORF">FKY71_03570</name>
</gene>
<protein>
    <recommendedName>
        <fullName evidence="9">Cobalamin biosynthesis protein CobD</fullName>
    </recommendedName>
</protein>
<dbReference type="GO" id="GO:0015420">
    <property type="term" value="F:ABC-type vitamin B12 transporter activity"/>
    <property type="evidence" value="ECO:0007669"/>
    <property type="project" value="UniProtKB-UniRule"/>
</dbReference>
<keyword evidence="7 9" id="KW-1133">Transmembrane helix</keyword>
<evidence type="ECO:0000256" key="8">
    <source>
        <dbReference type="ARBA" id="ARBA00023136"/>
    </source>
</evidence>
<comment type="function">
    <text evidence="9">Converts cobyric acid to cobinamide by the addition of aminopropanol on the F carboxylic group.</text>
</comment>
<keyword evidence="8 9" id="KW-0472">Membrane</keyword>
<reference evidence="10 11" key="1">
    <citation type="submission" date="2019-06" db="EMBL/GenBank/DDBJ databases">
        <title>Metagenome assembled Genome of Spiribacter salinus SL48-SHIP from the microbial mat of Salt Lake 48 (Novosibirsk region, Russia).</title>
        <authorList>
            <person name="Shipova A."/>
            <person name="Rozanov A.S."/>
            <person name="Bryanskaya A.V."/>
            <person name="Peltek S.E."/>
        </authorList>
    </citation>
    <scope>NUCLEOTIDE SEQUENCE [LARGE SCALE GENOMIC DNA]</scope>
    <source>
        <strain evidence="10">SL48-SHIP-2</strain>
    </source>
</reference>
<feature type="transmembrane region" description="Helical" evidence="9">
    <location>
        <begin position="58"/>
        <end position="79"/>
    </location>
</feature>
<dbReference type="GO" id="GO:0048472">
    <property type="term" value="F:threonine-phosphate decarboxylase activity"/>
    <property type="evidence" value="ECO:0007669"/>
    <property type="project" value="InterPro"/>
</dbReference>
<evidence type="ECO:0000256" key="2">
    <source>
        <dbReference type="ARBA" id="ARBA00004953"/>
    </source>
</evidence>
<keyword evidence="6 9" id="KW-0812">Transmembrane</keyword>
<dbReference type="GO" id="GO:0009236">
    <property type="term" value="P:cobalamin biosynthetic process"/>
    <property type="evidence" value="ECO:0007669"/>
    <property type="project" value="UniProtKB-UniRule"/>
</dbReference>
<dbReference type="Proteomes" id="UP000315400">
    <property type="component" value="Unassembled WGS sequence"/>
</dbReference>
<evidence type="ECO:0000256" key="3">
    <source>
        <dbReference type="ARBA" id="ARBA00006263"/>
    </source>
</evidence>
<feature type="transmembrane region" description="Helical" evidence="9">
    <location>
        <begin position="157"/>
        <end position="175"/>
    </location>
</feature>
<dbReference type="NCBIfam" id="TIGR00380">
    <property type="entry name" value="cobal_cbiB"/>
    <property type="match status" value="1"/>
</dbReference>
<dbReference type="EMBL" id="VIFK01000014">
    <property type="protein sequence ID" value="TQF00377.1"/>
    <property type="molecule type" value="Genomic_DNA"/>
</dbReference>
<dbReference type="AlphaFoldDB" id="A0A540VUH5"/>
<proteinExistence type="inferred from homology"/>
<dbReference type="PANTHER" id="PTHR34308">
    <property type="entry name" value="COBALAMIN BIOSYNTHESIS PROTEIN CBIB"/>
    <property type="match status" value="1"/>
</dbReference>
<evidence type="ECO:0000313" key="11">
    <source>
        <dbReference type="Proteomes" id="UP000315400"/>
    </source>
</evidence>
<keyword evidence="4 9" id="KW-1003">Cell membrane</keyword>
<comment type="subcellular location">
    <subcellularLocation>
        <location evidence="1 9">Cell membrane</location>
        <topology evidence="1 9">Multi-pass membrane protein</topology>
    </subcellularLocation>
</comment>
<dbReference type="UniPathway" id="UPA00148"/>
<comment type="similarity">
    <text evidence="3 9">Belongs to the CobD/CbiB family.</text>
</comment>
<keyword evidence="5 9" id="KW-0169">Cobalamin biosynthesis</keyword>
<evidence type="ECO:0000256" key="6">
    <source>
        <dbReference type="ARBA" id="ARBA00022692"/>
    </source>
</evidence>
<evidence type="ECO:0000313" key="10">
    <source>
        <dbReference type="EMBL" id="TQF00377.1"/>
    </source>
</evidence>
<comment type="caution">
    <text evidence="9">Lacks conserved residue(s) required for the propagation of feature annotation.</text>
</comment>
<evidence type="ECO:0000256" key="7">
    <source>
        <dbReference type="ARBA" id="ARBA00022989"/>
    </source>
</evidence>
<dbReference type="PANTHER" id="PTHR34308:SF1">
    <property type="entry name" value="COBALAMIN BIOSYNTHESIS PROTEIN CBIB"/>
    <property type="match status" value="1"/>
</dbReference>
<sequence length="311" mass="33330">MNFALILLGGMALDLAFGWPDRLYSCVGHPVTWLGRAISALERRLNTGTPRRRRTSGVVTVLLIVLISAGPASALQLALPEGWTGILIGSVLVWPLIAVRSMHEHVAAVARPLATGDLAAARHAVSMIVGRNPEHMDSSAVARAATESLAENTSDGIVAPLFWGALLGLPGIYAYKAINTMDSMIGHRTDQYEAFGKAAARLDDIVNWLPARLTGLAYACVSARPMRGVRLMLHDAPKHRSPNAGWPEAAIAAALDIRLSGPRIYNDRIAQEPWLNAGAGEPRPGDLDRALSLYRRVMALCGLALGMLALF</sequence>
<evidence type="ECO:0000256" key="1">
    <source>
        <dbReference type="ARBA" id="ARBA00004651"/>
    </source>
</evidence>
<comment type="pathway">
    <text evidence="2 9">Cofactor biosynthesis; adenosylcobalamin biosynthesis.</text>
</comment>
<organism evidence="10 11">
    <name type="scientific">Spiribacter salinus</name>
    <dbReference type="NCBI Taxonomy" id="1335746"/>
    <lineage>
        <taxon>Bacteria</taxon>
        <taxon>Pseudomonadati</taxon>
        <taxon>Pseudomonadota</taxon>
        <taxon>Gammaproteobacteria</taxon>
        <taxon>Chromatiales</taxon>
        <taxon>Ectothiorhodospiraceae</taxon>
        <taxon>Spiribacter</taxon>
    </lineage>
</organism>
<dbReference type="GO" id="GO:0005886">
    <property type="term" value="C:plasma membrane"/>
    <property type="evidence" value="ECO:0007669"/>
    <property type="project" value="UniProtKB-SubCell"/>
</dbReference>
<comment type="caution">
    <text evidence="10">The sequence shown here is derived from an EMBL/GenBank/DDBJ whole genome shotgun (WGS) entry which is preliminary data.</text>
</comment>
<name>A0A540VUH5_9GAMM</name>
<dbReference type="InterPro" id="IPR004485">
    <property type="entry name" value="Cobalamin_biosynth_CobD/CbiB"/>
</dbReference>
<dbReference type="HAMAP" id="MF_00024">
    <property type="entry name" value="CobD_CbiB"/>
    <property type="match status" value="1"/>
</dbReference>
<evidence type="ECO:0000256" key="9">
    <source>
        <dbReference type="HAMAP-Rule" id="MF_00024"/>
    </source>
</evidence>
<accession>A0A540VUH5</accession>
<evidence type="ECO:0000256" key="4">
    <source>
        <dbReference type="ARBA" id="ARBA00022475"/>
    </source>
</evidence>